<organism evidence="2">
    <name type="scientific">marine sediment metagenome</name>
    <dbReference type="NCBI Taxonomy" id="412755"/>
    <lineage>
        <taxon>unclassified sequences</taxon>
        <taxon>metagenomes</taxon>
        <taxon>ecological metagenomes</taxon>
    </lineage>
</organism>
<evidence type="ECO:0000256" key="1">
    <source>
        <dbReference type="SAM" id="MobiDB-lite"/>
    </source>
</evidence>
<feature type="non-terminal residue" evidence="2">
    <location>
        <position position="1"/>
    </location>
</feature>
<accession>X1B8X4</accession>
<reference evidence="2" key="1">
    <citation type="journal article" date="2014" name="Front. Microbiol.">
        <title>High frequency of phylogenetically diverse reductive dehalogenase-homologous genes in deep subseafloor sedimentary metagenomes.</title>
        <authorList>
            <person name="Kawai M."/>
            <person name="Futagami T."/>
            <person name="Toyoda A."/>
            <person name="Takaki Y."/>
            <person name="Nishi S."/>
            <person name="Hori S."/>
            <person name="Arai W."/>
            <person name="Tsubouchi T."/>
            <person name="Morono Y."/>
            <person name="Uchiyama I."/>
            <person name="Ito T."/>
            <person name="Fujiyama A."/>
            <person name="Inagaki F."/>
            <person name="Takami H."/>
        </authorList>
    </citation>
    <scope>NUCLEOTIDE SEQUENCE</scope>
    <source>
        <strain evidence="2">Expedition CK06-06</strain>
    </source>
</reference>
<gene>
    <name evidence="2" type="ORF">S01H4_48407</name>
</gene>
<evidence type="ECO:0000313" key="2">
    <source>
        <dbReference type="EMBL" id="GAG91535.1"/>
    </source>
</evidence>
<protein>
    <submittedName>
        <fullName evidence="2">Uncharacterized protein</fullName>
    </submittedName>
</protein>
<comment type="caution">
    <text evidence="2">The sequence shown here is derived from an EMBL/GenBank/DDBJ whole genome shotgun (WGS) entry which is preliminary data.</text>
</comment>
<name>X1B8X4_9ZZZZ</name>
<dbReference type="AlphaFoldDB" id="X1B8X4"/>
<feature type="compositionally biased region" description="Polar residues" evidence="1">
    <location>
        <begin position="151"/>
        <end position="160"/>
    </location>
</feature>
<proteinExistence type="predicted"/>
<feature type="region of interest" description="Disordered" evidence="1">
    <location>
        <begin position="136"/>
        <end position="180"/>
    </location>
</feature>
<sequence>LLSSTNMSPAYFEETYNQKDGDVDVKIWAGIEKSLPSECGWYIYCNGRMILDADKTITTGWGDNIAKYHPQYNRVRGFVFFDSDNPRLLPWTTTKTGIDTDSLVYRAVKLEMITLMRPIITFLNKLKDEKEAEKQLEKDEKPLQDSIADATPTSLKNIQPSKKFVAPPPKKRPPKKRLGSITYNKPIDAIIWSV</sequence>
<dbReference type="EMBL" id="BART01027288">
    <property type="protein sequence ID" value="GAG91535.1"/>
    <property type="molecule type" value="Genomic_DNA"/>
</dbReference>
<feature type="compositionally biased region" description="Basic residues" evidence="1">
    <location>
        <begin position="169"/>
        <end position="178"/>
    </location>
</feature>